<dbReference type="PANTHER" id="PTHR43476:SF5">
    <property type="entry name" value="FAD-DEPENDENT MONOOXYGENASE"/>
    <property type="match status" value="1"/>
</dbReference>
<dbReference type="InterPro" id="IPR036188">
    <property type="entry name" value="FAD/NAD-bd_sf"/>
</dbReference>
<proteinExistence type="predicted"/>
<dbReference type="EMBL" id="LFJN01000012">
    <property type="protein sequence ID" value="KPI40311.1"/>
    <property type="molecule type" value="Genomic_DNA"/>
</dbReference>
<dbReference type="Gene3D" id="3.30.70.2450">
    <property type="match status" value="1"/>
</dbReference>
<dbReference type="GeneID" id="28740064"/>
<reference evidence="5 6" key="1">
    <citation type="submission" date="2015-06" db="EMBL/GenBank/DDBJ databases">
        <title>Draft genome of the ant-associated black yeast Phialophora attae CBS 131958.</title>
        <authorList>
            <person name="Moreno L.F."/>
            <person name="Stielow B.J."/>
            <person name="de Hoog S."/>
            <person name="Vicente V.A."/>
            <person name="Weiss V.A."/>
            <person name="de Vries M."/>
            <person name="Cruz L.M."/>
            <person name="Souza E.M."/>
        </authorList>
    </citation>
    <scope>NUCLEOTIDE SEQUENCE [LARGE SCALE GENOMIC DNA]</scope>
    <source>
        <strain evidence="5 6">CBS 131958</strain>
    </source>
</reference>
<dbReference type="SUPFAM" id="SSF51905">
    <property type="entry name" value="FAD/NAD(P)-binding domain"/>
    <property type="match status" value="1"/>
</dbReference>
<keyword evidence="1" id="KW-0285">Flavoprotein</keyword>
<dbReference type="OrthoDB" id="10016252at2759"/>
<dbReference type="STRING" id="1664694.A0A0N0NMC9"/>
<dbReference type="GO" id="GO:0071949">
    <property type="term" value="F:FAD binding"/>
    <property type="evidence" value="ECO:0007669"/>
    <property type="project" value="InterPro"/>
</dbReference>
<dbReference type="AlphaFoldDB" id="A0A0N0NMC9"/>
<dbReference type="InterPro" id="IPR002938">
    <property type="entry name" value="FAD-bd"/>
</dbReference>
<evidence type="ECO:0000256" key="3">
    <source>
        <dbReference type="ARBA" id="ARBA00023002"/>
    </source>
</evidence>
<protein>
    <submittedName>
        <fullName evidence="5">Para-nitrophenol 4-monooxygenase</fullName>
    </submittedName>
</protein>
<dbReference type="Gene3D" id="3.50.50.60">
    <property type="entry name" value="FAD/NAD(P)-binding domain"/>
    <property type="match status" value="1"/>
</dbReference>
<dbReference type="Pfam" id="PF01494">
    <property type="entry name" value="FAD_binding_3"/>
    <property type="match status" value="1"/>
</dbReference>
<dbReference type="PANTHER" id="PTHR43476">
    <property type="entry name" value="3-(3-HYDROXY-PHENYL)PROPIONATE/3-HYDROXYCINNAMIC ACID HYDROXYLASE"/>
    <property type="match status" value="1"/>
</dbReference>
<dbReference type="PRINTS" id="PR00420">
    <property type="entry name" value="RNGMNOXGNASE"/>
</dbReference>
<dbReference type="VEuPathDB" id="FungiDB:AB675_7790"/>
<comment type="caution">
    <text evidence="5">The sequence shown here is derived from an EMBL/GenBank/DDBJ whole genome shotgun (WGS) entry which is preliminary data.</text>
</comment>
<gene>
    <name evidence="5" type="ORF">AB675_7790</name>
</gene>
<evidence type="ECO:0000256" key="2">
    <source>
        <dbReference type="ARBA" id="ARBA00022827"/>
    </source>
</evidence>
<evidence type="ECO:0000313" key="6">
    <source>
        <dbReference type="Proteomes" id="UP000038010"/>
    </source>
</evidence>
<evidence type="ECO:0000259" key="4">
    <source>
        <dbReference type="Pfam" id="PF01494"/>
    </source>
</evidence>
<keyword evidence="3" id="KW-0560">Oxidoreductase</keyword>
<accession>A0A0N0NMC9</accession>
<evidence type="ECO:0000313" key="5">
    <source>
        <dbReference type="EMBL" id="KPI40311.1"/>
    </source>
</evidence>
<sequence>MGSLGGSSRTNGQQPQTGINNATTADVIVVGAGPVGLILALKLGIQGISTIVIEKHAGILRAPRAIAYMPVVNKQLKAMGMLEPLAKRSYQSRFGPSWRPVQGEAYVECHPKEKVEQLLKAGVKLPPPPPEDESCLYMIGQDDFSDLILEQIQQRCPEHVSVRFQRPCIGINNVPGGVEVMTTDKVPGIHQYNDIVLTAKYVVGCDGAQSAVRQYACIPFEGFTWTNFRFTAADVEYDFQKEKNYFPGGNFIVDPNDWALIARTGPETVFRVCYGEKPDLPDDEASMLERSKQRIPAFLSPTNKDYKLRRLKPYWAQQRCAQTFQKGRILLIGDAAHPEDIISRALESRRKAWLEVANPTSTANYLRLCSTDKDISATRTEFFRKMNTDPAFALGAMAEQYKLLPDTFEG</sequence>
<dbReference type="RefSeq" id="XP_018000274.1">
    <property type="nucleotide sequence ID" value="XM_018148184.1"/>
</dbReference>
<feature type="domain" description="FAD-binding" evidence="4">
    <location>
        <begin position="25"/>
        <end position="337"/>
    </location>
</feature>
<keyword evidence="2" id="KW-0274">FAD</keyword>
<name>A0A0N0NMC9_9EURO</name>
<dbReference type="GO" id="GO:0004497">
    <property type="term" value="F:monooxygenase activity"/>
    <property type="evidence" value="ECO:0007669"/>
    <property type="project" value="UniProtKB-KW"/>
</dbReference>
<dbReference type="InterPro" id="IPR050631">
    <property type="entry name" value="PheA/TfdB_FAD_monoxygenase"/>
</dbReference>
<organism evidence="5 6">
    <name type="scientific">Cyphellophora attinorum</name>
    <dbReference type="NCBI Taxonomy" id="1664694"/>
    <lineage>
        <taxon>Eukaryota</taxon>
        <taxon>Fungi</taxon>
        <taxon>Dikarya</taxon>
        <taxon>Ascomycota</taxon>
        <taxon>Pezizomycotina</taxon>
        <taxon>Eurotiomycetes</taxon>
        <taxon>Chaetothyriomycetidae</taxon>
        <taxon>Chaetothyriales</taxon>
        <taxon>Cyphellophoraceae</taxon>
        <taxon>Cyphellophora</taxon>
    </lineage>
</organism>
<keyword evidence="5" id="KW-0503">Monooxygenase</keyword>
<evidence type="ECO:0000256" key="1">
    <source>
        <dbReference type="ARBA" id="ARBA00022630"/>
    </source>
</evidence>
<dbReference type="Proteomes" id="UP000038010">
    <property type="component" value="Unassembled WGS sequence"/>
</dbReference>
<keyword evidence="6" id="KW-1185">Reference proteome</keyword>